<reference evidence="6 7" key="1">
    <citation type="submission" date="2020-08" db="EMBL/GenBank/DDBJ databases">
        <title>Genomic Encyclopedia of Type Strains, Phase IV (KMG-IV): sequencing the most valuable type-strain genomes for metagenomic binning, comparative biology and taxonomic classification.</title>
        <authorList>
            <person name="Goeker M."/>
        </authorList>
    </citation>
    <scope>NUCLEOTIDE SEQUENCE [LARGE SCALE GENOMIC DNA]</scope>
    <source>
        <strain evidence="6 7">DSM 25966</strain>
    </source>
</reference>
<evidence type="ECO:0000313" key="6">
    <source>
        <dbReference type="EMBL" id="MBB3929622.1"/>
    </source>
</evidence>
<feature type="transmembrane region" description="Helical" evidence="4">
    <location>
        <begin position="230"/>
        <end position="257"/>
    </location>
</feature>
<feature type="transmembrane region" description="Helical" evidence="4">
    <location>
        <begin position="150"/>
        <end position="169"/>
    </location>
</feature>
<gene>
    <name evidence="6" type="ORF">GGR25_000641</name>
</gene>
<dbReference type="AlphaFoldDB" id="A0A840AJ80"/>
<dbReference type="PANTHER" id="PTHR23534:SF1">
    <property type="entry name" value="MAJOR FACILITATOR SUPERFAMILY PROTEIN"/>
    <property type="match status" value="1"/>
</dbReference>
<dbReference type="InterPro" id="IPR036259">
    <property type="entry name" value="MFS_trans_sf"/>
</dbReference>
<evidence type="ECO:0000256" key="2">
    <source>
        <dbReference type="ARBA" id="ARBA00022989"/>
    </source>
</evidence>
<evidence type="ECO:0000259" key="5">
    <source>
        <dbReference type="PROSITE" id="PS50850"/>
    </source>
</evidence>
<feature type="transmembrane region" description="Helical" evidence="4">
    <location>
        <begin position="116"/>
        <end position="138"/>
    </location>
</feature>
<sequence length="411" mass="42415">MSKLSEGNPGATGVEIDRTVRRNAIILTAATAFGGSLMPIAIVFAGLVGSYLLAEDKSLATIPATALTLGSALSTIPAATLMARVGRRAGFIIGSVPAMLGGVVTCIAILHGSFLLFAFGCLLTGCTAAFVQQYRFAAVDGGSEVARSRALGLVMGGGVLAAIIGPQTAILTRDLFAPIPFAGAFLAISFLAVGNAAVVSLLRPISHAQSVAADRRPARSLSEIARQPRFLAAVLCGMSSYALMSLVMTAAPLAMVGCGLTQDDAALGIQWHVLAMFAPSFFTGRLIARFGKDRVVIAGLALLSLCAVVSITGISLAHFWGALILLGVGWNFGFMGATAMLTETYLPQEKGKVQGLNDFLVFATSAASSFGAGVLFNGPGWGFINAIIFPVAILCLAALAWTALLRSRRMA</sequence>
<dbReference type="Proteomes" id="UP000553963">
    <property type="component" value="Unassembled WGS sequence"/>
</dbReference>
<protein>
    <submittedName>
        <fullName evidence="6">MFS family permease</fullName>
    </submittedName>
</protein>
<dbReference type="Gene3D" id="1.20.1250.20">
    <property type="entry name" value="MFS general substrate transporter like domains"/>
    <property type="match status" value="1"/>
</dbReference>
<dbReference type="EMBL" id="JACIDS010000001">
    <property type="protein sequence ID" value="MBB3929622.1"/>
    <property type="molecule type" value="Genomic_DNA"/>
</dbReference>
<feature type="domain" description="Major facilitator superfamily (MFS) profile" evidence="5">
    <location>
        <begin position="225"/>
        <end position="411"/>
    </location>
</feature>
<dbReference type="PROSITE" id="PS50850">
    <property type="entry name" value="MFS"/>
    <property type="match status" value="1"/>
</dbReference>
<comment type="caution">
    <text evidence="6">The sequence shown here is derived from an EMBL/GenBank/DDBJ whole genome shotgun (WGS) entry which is preliminary data.</text>
</comment>
<feature type="transmembrane region" description="Helical" evidence="4">
    <location>
        <begin position="295"/>
        <end position="317"/>
    </location>
</feature>
<keyword evidence="7" id="KW-1185">Reference proteome</keyword>
<evidence type="ECO:0000256" key="4">
    <source>
        <dbReference type="SAM" id="Phobius"/>
    </source>
</evidence>
<dbReference type="PANTHER" id="PTHR23534">
    <property type="entry name" value="MFS PERMEASE"/>
    <property type="match status" value="1"/>
</dbReference>
<feature type="transmembrane region" description="Helical" evidence="4">
    <location>
        <begin position="89"/>
        <end position="110"/>
    </location>
</feature>
<proteinExistence type="predicted"/>
<feature type="transmembrane region" description="Helical" evidence="4">
    <location>
        <begin position="382"/>
        <end position="405"/>
    </location>
</feature>
<feature type="transmembrane region" description="Helical" evidence="4">
    <location>
        <begin position="25"/>
        <end position="54"/>
    </location>
</feature>
<dbReference type="Pfam" id="PF07690">
    <property type="entry name" value="MFS_1"/>
    <property type="match status" value="1"/>
</dbReference>
<feature type="transmembrane region" description="Helical" evidence="4">
    <location>
        <begin position="323"/>
        <end position="346"/>
    </location>
</feature>
<dbReference type="InterPro" id="IPR020846">
    <property type="entry name" value="MFS_dom"/>
</dbReference>
<keyword evidence="3 4" id="KW-0472">Membrane</keyword>
<evidence type="ECO:0000313" key="7">
    <source>
        <dbReference type="Proteomes" id="UP000553963"/>
    </source>
</evidence>
<accession>A0A840AJ80</accession>
<dbReference type="SUPFAM" id="SSF103473">
    <property type="entry name" value="MFS general substrate transporter"/>
    <property type="match status" value="1"/>
</dbReference>
<name>A0A840AJ80_9HYPH</name>
<keyword evidence="1 4" id="KW-0812">Transmembrane</keyword>
<dbReference type="InterPro" id="IPR011701">
    <property type="entry name" value="MFS"/>
</dbReference>
<evidence type="ECO:0000256" key="3">
    <source>
        <dbReference type="ARBA" id="ARBA00023136"/>
    </source>
</evidence>
<dbReference type="GO" id="GO:0022857">
    <property type="term" value="F:transmembrane transporter activity"/>
    <property type="evidence" value="ECO:0007669"/>
    <property type="project" value="InterPro"/>
</dbReference>
<feature type="transmembrane region" description="Helical" evidence="4">
    <location>
        <begin position="358"/>
        <end position="376"/>
    </location>
</feature>
<feature type="transmembrane region" description="Helical" evidence="4">
    <location>
        <begin position="269"/>
        <end position="288"/>
    </location>
</feature>
<feature type="transmembrane region" description="Helical" evidence="4">
    <location>
        <begin position="60"/>
        <end position="82"/>
    </location>
</feature>
<feature type="transmembrane region" description="Helical" evidence="4">
    <location>
        <begin position="181"/>
        <end position="202"/>
    </location>
</feature>
<keyword evidence="2 4" id="KW-1133">Transmembrane helix</keyword>
<evidence type="ECO:0000256" key="1">
    <source>
        <dbReference type="ARBA" id="ARBA00022692"/>
    </source>
</evidence>
<dbReference type="RefSeq" id="WP_343067952.1">
    <property type="nucleotide sequence ID" value="NZ_JACIDS010000001.1"/>
</dbReference>
<organism evidence="6 7">
    <name type="scientific">Kaistia hirudinis</name>
    <dbReference type="NCBI Taxonomy" id="1293440"/>
    <lineage>
        <taxon>Bacteria</taxon>
        <taxon>Pseudomonadati</taxon>
        <taxon>Pseudomonadota</taxon>
        <taxon>Alphaproteobacteria</taxon>
        <taxon>Hyphomicrobiales</taxon>
        <taxon>Kaistiaceae</taxon>
        <taxon>Kaistia</taxon>
    </lineage>
</organism>